<evidence type="ECO:0000313" key="11">
    <source>
        <dbReference type="EMBL" id="TSJ40554.1"/>
    </source>
</evidence>
<dbReference type="PANTHER" id="PTHR43773">
    <property type="entry name" value="MAGNESIUM TRANSPORTER MGTE"/>
    <property type="match status" value="1"/>
</dbReference>
<gene>
    <name evidence="11" type="primary">mgtE</name>
    <name evidence="11" type="ORF">FO440_12435</name>
</gene>
<dbReference type="InterPro" id="IPR000644">
    <property type="entry name" value="CBS_dom"/>
</dbReference>
<keyword evidence="6 9" id="KW-1133">Transmembrane helix</keyword>
<organism evidence="11 12">
    <name type="scientific">Mucilaginibacter corticis</name>
    <dbReference type="NCBI Taxonomy" id="2597670"/>
    <lineage>
        <taxon>Bacteria</taxon>
        <taxon>Pseudomonadati</taxon>
        <taxon>Bacteroidota</taxon>
        <taxon>Sphingobacteriia</taxon>
        <taxon>Sphingobacteriales</taxon>
        <taxon>Sphingobacteriaceae</taxon>
        <taxon>Mucilaginibacter</taxon>
    </lineage>
</organism>
<dbReference type="SMART" id="SM00924">
    <property type="entry name" value="MgtE_N"/>
    <property type="match status" value="1"/>
</dbReference>
<dbReference type="Pfam" id="PF01769">
    <property type="entry name" value="MgtE"/>
    <property type="match status" value="1"/>
</dbReference>
<comment type="function">
    <text evidence="9">Acts as a magnesium transporter.</text>
</comment>
<dbReference type="GO" id="GO:0005886">
    <property type="term" value="C:plasma membrane"/>
    <property type="evidence" value="ECO:0007669"/>
    <property type="project" value="UniProtKB-SubCell"/>
</dbReference>
<dbReference type="PROSITE" id="PS51371">
    <property type="entry name" value="CBS"/>
    <property type="match status" value="1"/>
</dbReference>
<keyword evidence="5 9" id="KW-0460">Magnesium</keyword>
<comment type="similarity">
    <text evidence="2 9">Belongs to the SLC41A transporter family.</text>
</comment>
<evidence type="ECO:0000313" key="12">
    <source>
        <dbReference type="Proteomes" id="UP000318733"/>
    </source>
</evidence>
<dbReference type="NCBIfam" id="TIGR00400">
    <property type="entry name" value="mgtE"/>
    <property type="match status" value="1"/>
</dbReference>
<dbReference type="SUPFAM" id="SSF54631">
    <property type="entry name" value="CBS-domain pair"/>
    <property type="match status" value="1"/>
</dbReference>
<evidence type="ECO:0000256" key="7">
    <source>
        <dbReference type="ARBA" id="ARBA00023136"/>
    </source>
</evidence>
<dbReference type="AlphaFoldDB" id="A0A556MKW4"/>
<evidence type="ECO:0000256" key="1">
    <source>
        <dbReference type="ARBA" id="ARBA00004141"/>
    </source>
</evidence>
<keyword evidence="4 9" id="KW-0812">Transmembrane</keyword>
<dbReference type="SUPFAM" id="SSF161093">
    <property type="entry name" value="MgtE membrane domain-like"/>
    <property type="match status" value="1"/>
</dbReference>
<dbReference type="RefSeq" id="WP_144248592.1">
    <property type="nucleotide sequence ID" value="NZ_VLPK01000002.1"/>
</dbReference>
<feature type="transmembrane region" description="Helical" evidence="9">
    <location>
        <begin position="388"/>
        <end position="416"/>
    </location>
</feature>
<evidence type="ECO:0000259" key="10">
    <source>
        <dbReference type="PROSITE" id="PS51371"/>
    </source>
</evidence>
<evidence type="ECO:0000256" key="3">
    <source>
        <dbReference type="ARBA" id="ARBA00022448"/>
    </source>
</evidence>
<dbReference type="SUPFAM" id="SSF158791">
    <property type="entry name" value="MgtE N-terminal domain-like"/>
    <property type="match status" value="1"/>
</dbReference>
<feature type="transmembrane region" description="Helical" evidence="9">
    <location>
        <begin position="355"/>
        <end position="376"/>
    </location>
</feature>
<feature type="domain" description="CBS" evidence="10">
    <location>
        <begin position="197"/>
        <end position="255"/>
    </location>
</feature>
<dbReference type="Gene3D" id="1.10.357.20">
    <property type="entry name" value="SLC41 divalent cation transporters, integral membrane domain"/>
    <property type="match status" value="1"/>
</dbReference>
<dbReference type="OrthoDB" id="9790355at2"/>
<dbReference type="InterPro" id="IPR006667">
    <property type="entry name" value="SLC41_membr_dom"/>
</dbReference>
<comment type="subunit">
    <text evidence="9">Homodimer.</text>
</comment>
<dbReference type="Proteomes" id="UP000318733">
    <property type="component" value="Unassembled WGS sequence"/>
</dbReference>
<dbReference type="Gene3D" id="1.25.60.10">
    <property type="entry name" value="MgtE N-terminal domain-like"/>
    <property type="match status" value="1"/>
</dbReference>
<comment type="caution">
    <text evidence="11">The sequence shown here is derived from an EMBL/GenBank/DDBJ whole genome shotgun (WGS) entry which is preliminary data.</text>
</comment>
<feature type="transmembrane region" description="Helical" evidence="9">
    <location>
        <begin position="313"/>
        <end position="334"/>
    </location>
</feature>
<feature type="transmembrane region" description="Helical" evidence="9">
    <location>
        <begin position="281"/>
        <end position="301"/>
    </location>
</feature>
<keyword evidence="8" id="KW-0129">CBS domain</keyword>
<dbReference type="Gene3D" id="3.10.580.10">
    <property type="entry name" value="CBS-domain"/>
    <property type="match status" value="1"/>
</dbReference>
<dbReference type="GO" id="GO:0046872">
    <property type="term" value="F:metal ion binding"/>
    <property type="evidence" value="ECO:0007669"/>
    <property type="project" value="UniProtKB-KW"/>
</dbReference>
<evidence type="ECO:0000256" key="6">
    <source>
        <dbReference type="ARBA" id="ARBA00022989"/>
    </source>
</evidence>
<accession>A0A556MKW4</accession>
<keyword evidence="9" id="KW-1003">Cell membrane</keyword>
<keyword evidence="9" id="KW-0479">Metal-binding</keyword>
<dbReference type="InterPro" id="IPR038076">
    <property type="entry name" value="MgtE_N_sf"/>
</dbReference>
<dbReference type="InterPro" id="IPR046342">
    <property type="entry name" value="CBS_dom_sf"/>
</dbReference>
<dbReference type="Pfam" id="PF03448">
    <property type="entry name" value="MgtE_N"/>
    <property type="match status" value="1"/>
</dbReference>
<name>A0A556MKW4_9SPHI</name>
<evidence type="ECO:0000256" key="5">
    <source>
        <dbReference type="ARBA" id="ARBA00022842"/>
    </source>
</evidence>
<keyword evidence="3 9" id="KW-0813">Transport</keyword>
<sequence length="480" mass="53969">MEEMVEQIELLLEQKDEQQLQEYLNNLNISDVEELIDELPQHGPLFIETLSLNRAVNVFRILDFPTQERIIKKLPGKKIAEIINELPPDDRTSFFSELHGDAVKALILHLSPADRKEALSLLGYDEYSVGRLMTPDYIAVKKSWDVNRVLAHIRQFGKNSETIDVIYVLGDKGVLLDDIRIREILLVDPTTKISQLMDGRLIALKATDPQEEAINVFRMNNRTALPVTDDQDVLLGIVTVDDILWIANEEYTEDIQKIGGTEALDEPYLDINLFRLVRKRVGWLIILFLSEMLTSTAMQYFNDEIAVVIQLTFFIPLIMSSGGNSGSQASTLIIQAMALGEVTISDWWRVMRREILSGLMLGAILGLIGFLRIILWSTFSNIYGAHPLLIACTVGFSLVGIVLWGSLAGSMLPILMKRLKLDPATSSAPFVATLVDVTGLIIYFSMALVVMHDVLHPAVKHAGLINYMVPQKMIFQYCLT</sequence>
<dbReference type="Pfam" id="PF00571">
    <property type="entry name" value="CBS"/>
    <property type="match status" value="1"/>
</dbReference>
<dbReference type="SMART" id="SM00116">
    <property type="entry name" value="CBS"/>
    <property type="match status" value="1"/>
</dbReference>
<evidence type="ECO:0000256" key="8">
    <source>
        <dbReference type="PROSITE-ProRule" id="PRU00703"/>
    </source>
</evidence>
<evidence type="ECO:0000256" key="9">
    <source>
        <dbReference type="RuleBase" id="RU362011"/>
    </source>
</evidence>
<comment type="subcellular location">
    <subcellularLocation>
        <location evidence="9">Cell membrane</location>
        <topology evidence="9">Multi-pass membrane protein</topology>
    </subcellularLocation>
    <subcellularLocation>
        <location evidence="1">Membrane</location>
        <topology evidence="1">Multi-pass membrane protein</topology>
    </subcellularLocation>
</comment>
<feature type="transmembrane region" description="Helical" evidence="9">
    <location>
        <begin position="428"/>
        <end position="451"/>
    </location>
</feature>
<proteinExistence type="inferred from homology"/>
<keyword evidence="7 9" id="KW-0472">Membrane</keyword>
<dbReference type="EMBL" id="VLPK01000002">
    <property type="protein sequence ID" value="TSJ40554.1"/>
    <property type="molecule type" value="Genomic_DNA"/>
</dbReference>
<dbReference type="InterPro" id="IPR036739">
    <property type="entry name" value="SLC41_membr_dom_sf"/>
</dbReference>
<keyword evidence="12" id="KW-1185">Reference proteome</keyword>
<dbReference type="PANTHER" id="PTHR43773:SF1">
    <property type="entry name" value="MAGNESIUM TRANSPORTER MGTE"/>
    <property type="match status" value="1"/>
</dbReference>
<reference evidence="11 12" key="1">
    <citation type="submission" date="2019-07" db="EMBL/GenBank/DDBJ databases">
        <authorList>
            <person name="Huq M.A."/>
        </authorList>
    </citation>
    <scope>NUCLEOTIDE SEQUENCE [LARGE SCALE GENOMIC DNA]</scope>
    <source>
        <strain evidence="11 12">MAH-19</strain>
    </source>
</reference>
<dbReference type="CDD" id="cd04606">
    <property type="entry name" value="CBS_pair_Mg_transporter"/>
    <property type="match status" value="1"/>
</dbReference>
<dbReference type="InterPro" id="IPR006669">
    <property type="entry name" value="MgtE_transporter"/>
</dbReference>
<protein>
    <recommendedName>
        <fullName evidence="9">Magnesium transporter MgtE</fullName>
    </recommendedName>
</protein>
<dbReference type="InterPro" id="IPR006668">
    <property type="entry name" value="Mg_transptr_MgtE_intracell_dom"/>
</dbReference>
<dbReference type="GO" id="GO:0015095">
    <property type="term" value="F:magnesium ion transmembrane transporter activity"/>
    <property type="evidence" value="ECO:0007669"/>
    <property type="project" value="UniProtKB-UniRule"/>
</dbReference>
<evidence type="ECO:0000256" key="2">
    <source>
        <dbReference type="ARBA" id="ARBA00009749"/>
    </source>
</evidence>
<evidence type="ECO:0000256" key="4">
    <source>
        <dbReference type="ARBA" id="ARBA00022692"/>
    </source>
</evidence>